<name>A0ABV7XZ69_9FLAO</name>
<dbReference type="EMBL" id="JBHRYO010000002">
    <property type="protein sequence ID" value="MFC3757894.1"/>
    <property type="molecule type" value="Genomic_DNA"/>
</dbReference>
<organism evidence="1 2">
    <name type="scientific">Chryseobacterium tructae</name>
    <dbReference type="NCBI Taxonomy" id="1037380"/>
    <lineage>
        <taxon>Bacteria</taxon>
        <taxon>Pseudomonadati</taxon>
        <taxon>Bacteroidota</taxon>
        <taxon>Flavobacteriia</taxon>
        <taxon>Flavobacteriales</taxon>
        <taxon>Weeksellaceae</taxon>
        <taxon>Chryseobacterium group</taxon>
        <taxon>Chryseobacterium</taxon>
    </lineage>
</organism>
<keyword evidence="2" id="KW-1185">Reference proteome</keyword>
<sequence length="99" mass="11349">MNRFHFIFVPILLCISQCFKAQGRPVEVVKESENINNLCIGNKNYCCNYAAMKINNNLEENHELIVTNPKPSYSNAFLGSILIIVSLFILRTLSKRIEE</sequence>
<accession>A0ABV7XZ69</accession>
<gene>
    <name evidence="1" type="ORF">ACFONJ_18090</name>
</gene>
<evidence type="ECO:0000313" key="1">
    <source>
        <dbReference type="EMBL" id="MFC3757894.1"/>
    </source>
</evidence>
<protein>
    <submittedName>
        <fullName evidence="1">Uncharacterized protein</fullName>
    </submittedName>
</protein>
<comment type="caution">
    <text evidence="1">The sequence shown here is derived from an EMBL/GenBank/DDBJ whole genome shotgun (WGS) entry which is preliminary data.</text>
</comment>
<dbReference type="RefSeq" id="WP_290299399.1">
    <property type="nucleotide sequence ID" value="NZ_JAUFQR010000001.1"/>
</dbReference>
<proteinExistence type="predicted"/>
<evidence type="ECO:0000313" key="2">
    <source>
        <dbReference type="Proteomes" id="UP001595735"/>
    </source>
</evidence>
<dbReference type="Proteomes" id="UP001595735">
    <property type="component" value="Unassembled WGS sequence"/>
</dbReference>
<reference evidence="2" key="1">
    <citation type="journal article" date="2019" name="Int. J. Syst. Evol. Microbiol.">
        <title>The Global Catalogue of Microorganisms (GCM) 10K type strain sequencing project: providing services to taxonomists for standard genome sequencing and annotation.</title>
        <authorList>
            <consortium name="The Broad Institute Genomics Platform"/>
            <consortium name="The Broad Institute Genome Sequencing Center for Infectious Disease"/>
            <person name="Wu L."/>
            <person name="Ma J."/>
        </authorList>
    </citation>
    <scope>NUCLEOTIDE SEQUENCE [LARGE SCALE GENOMIC DNA]</scope>
    <source>
        <strain evidence="2">CECT 7798</strain>
    </source>
</reference>